<dbReference type="EMBL" id="KN837136">
    <property type="protein sequence ID" value="KIJ41468.1"/>
    <property type="molecule type" value="Genomic_DNA"/>
</dbReference>
<evidence type="ECO:0000313" key="6">
    <source>
        <dbReference type="EMBL" id="KIJ41468.1"/>
    </source>
</evidence>
<name>A0A0C9UEQ7_SPHS4</name>
<evidence type="ECO:0000256" key="4">
    <source>
        <dbReference type="ARBA" id="ARBA00023002"/>
    </source>
</evidence>
<evidence type="ECO:0000256" key="3">
    <source>
        <dbReference type="ARBA" id="ARBA00022723"/>
    </source>
</evidence>
<protein>
    <submittedName>
        <fullName evidence="6">Uncharacterized protein</fullName>
    </submittedName>
</protein>
<evidence type="ECO:0000256" key="2">
    <source>
        <dbReference type="ARBA" id="ARBA00010617"/>
    </source>
</evidence>
<comment type="cofactor">
    <cofactor evidence="1">
        <name>heme</name>
        <dbReference type="ChEBI" id="CHEBI:30413"/>
    </cofactor>
</comment>
<evidence type="ECO:0000256" key="5">
    <source>
        <dbReference type="ARBA" id="ARBA00023004"/>
    </source>
</evidence>
<keyword evidence="5" id="KW-0408">Iron</keyword>
<reference evidence="6 7" key="1">
    <citation type="submission" date="2014-06" db="EMBL/GenBank/DDBJ databases">
        <title>Evolutionary Origins and Diversification of the Mycorrhizal Mutualists.</title>
        <authorList>
            <consortium name="DOE Joint Genome Institute"/>
            <consortium name="Mycorrhizal Genomics Consortium"/>
            <person name="Kohler A."/>
            <person name="Kuo A."/>
            <person name="Nagy L.G."/>
            <person name="Floudas D."/>
            <person name="Copeland A."/>
            <person name="Barry K.W."/>
            <person name="Cichocki N."/>
            <person name="Veneault-Fourrey C."/>
            <person name="LaButti K."/>
            <person name="Lindquist E.A."/>
            <person name="Lipzen A."/>
            <person name="Lundell T."/>
            <person name="Morin E."/>
            <person name="Murat C."/>
            <person name="Riley R."/>
            <person name="Ohm R."/>
            <person name="Sun H."/>
            <person name="Tunlid A."/>
            <person name="Henrissat B."/>
            <person name="Grigoriev I.V."/>
            <person name="Hibbett D.S."/>
            <person name="Martin F."/>
        </authorList>
    </citation>
    <scope>NUCLEOTIDE SEQUENCE [LARGE SCALE GENOMIC DNA]</scope>
    <source>
        <strain evidence="6 7">SS14</strain>
    </source>
</reference>
<evidence type="ECO:0000313" key="7">
    <source>
        <dbReference type="Proteomes" id="UP000054279"/>
    </source>
</evidence>
<proteinExistence type="inferred from homology"/>
<gene>
    <name evidence="6" type="ORF">M422DRAFT_255375</name>
</gene>
<sequence>MHPVATLVVFRTTLKDYTSSNSTLIPKGTMVSVPTESVHYHQNNYQNVAELIGFRYVDKSELEGGTSQRHDVVSTNAIIMKIMILAHLVLNYDLKLEHEGVRPKDIYIGTIRIPHPKAEGFKVREESKKVGQSETPKFWAGREMVVFVYVKSATCNY</sequence>
<dbReference type="GO" id="GO:0004497">
    <property type="term" value="F:monooxygenase activity"/>
    <property type="evidence" value="ECO:0007669"/>
    <property type="project" value="InterPro"/>
</dbReference>
<dbReference type="InterPro" id="IPR036396">
    <property type="entry name" value="Cyt_P450_sf"/>
</dbReference>
<evidence type="ECO:0000256" key="1">
    <source>
        <dbReference type="ARBA" id="ARBA00001971"/>
    </source>
</evidence>
<dbReference type="Proteomes" id="UP000054279">
    <property type="component" value="Unassembled WGS sequence"/>
</dbReference>
<keyword evidence="3" id="KW-0479">Metal-binding</keyword>
<keyword evidence="4" id="KW-0560">Oxidoreductase</keyword>
<keyword evidence="7" id="KW-1185">Reference proteome</keyword>
<accession>A0A0C9UEQ7</accession>
<dbReference type="AlphaFoldDB" id="A0A0C9UEQ7"/>
<dbReference type="SUPFAM" id="SSF48264">
    <property type="entry name" value="Cytochrome P450"/>
    <property type="match status" value="1"/>
</dbReference>
<dbReference type="PANTHER" id="PTHR46206">
    <property type="entry name" value="CYTOCHROME P450"/>
    <property type="match status" value="1"/>
</dbReference>
<dbReference type="HOGENOM" id="CLU_1679074_0_0_1"/>
<dbReference type="GO" id="GO:0005506">
    <property type="term" value="F:iron ion binding"/>
    <property type="evidence" value="ECO:0007669"/>
    <property type="project" value="InterPro"/>
</dbReference>
<dbReference type="GO" id="GO:0016705">
    <property type="term" value="F:oxidoreductase activity, acting on paired donors, with incorporation or reduction of molecular oxygen"/>
    <property type="evidence" value="ECO:0007669"/>
    <property type="project" value="InterPro"/>
</dbReference>
<dbReference type="Gene3D" id="1.10.630.10">
    <property type="entry name" value="Cytochrome P450"/>
    <property type="match status" value="1"/>
</dbReference>
<dbReference type="GO" id="GO:0020037">
    <property type="term" value="F:heme binding"/>
    <property type="evidence" value="ECO:0007669"/>
    <property type="project" value="InterPro"/>
</dbReference>
<organism evidence="6 7">
    <name type="scientific">Sphaerobolus stellatus (strain SS14)</name>
    <dbReference type="NCBI Taxonomy" id="990650"/>
    <lineage>
        <taxon>Eukaryota</taxon>
        <taxon>Fungi</taxon>
        <taxon>Dikarya</taxon>
        <taxon>Basidiomycota</taxon>
        <taxon>Agaricomycotina</taxon>
        <taxon>Agaricomycetes</taxon>
        <taxon>Phallomycetidae</taxon>
        <taxon>Geastrales</taxon>
        <taxon>Sphaerobolaceae</taxon>
        <taxon>Sphaerobolus</taxon>
    </lineage>
</organism>
<dbReference type="OrthoDB" id="3248974at2759"/>
<comment type="similarity">
    <text evidence="2">Belongs to the cytochrome P450 family.</text>
</comment>